<feature type="domain" description="C2H2-type" evidence="9">
    <location>
        <begin position="35"/>
        <end position="57"/>
    </location>
</feature>
<keyword evidence="11" id="KW-1185">Reference proteome</keyword>
<dbReference type="PANTHER" id="PTHR13182">
    <property type="entry name" value="ZINC FINGER PROTEIN 622"/>
    <property type="match status" value="1"/>
</dbReference>
<dbReference type="SMART" id="SM00451">
    <property type="entry name" value="ZnF_U1"/>
    <property type="match status" value="2"/>
</dbReference>
<evidence type="ECO:0000256" key="3">
    <source>
        <dbReference type="ARBA" id="ARBA00022517"/>
    </source>
</evidence>
<dbReference type="EMBL" id="QEAN01000263">
    <property type="protein sequence ID" value="TPX41633.1"/>
    <property type="molecule type" value="Genomic_DNA"/>
</dbReference>
<feature type="region of interest" description="Disordered" evidence="8">
    <location>
        <begin position="383"/>
        <end position="404"/>
    </location>
</feature>
<evidence type="ECO:0000256" key="8">
    <source>
        <dbReference type="SAM" id="MobiDB-lite"/>
    </source>
</evidence>
<evidence type="ECO:0000313" key="11">
    <source>
        <dbReference type="Proteomes" id="UP000317494"/>
    </source>
</evidence>
<comment type="caution">
    <text evidence="10">The sequence shown here is derived from an EMBL/GenBank/DDBJ whole genome shotgun (WGS) entry which is preliminary data.</text>
</comment>
<dbReference type="AlphaFoldDB" id="A0A507CR62"/>
<feature type="domain" description="C2H2-type" evidence="9">
    <location>
        <begin position="100"/>
        <end position="122"/>
    </location>
</feature>
<evidence type="ECO:0000256" key="5">
    <source>
        <dbReference type="ARBA" id="ARBA00022737"/>
    </source>
</evidence>
<evidence type="ECO:0000256" key="4">
    <source>
        <dbReference type="ARBA" id="ARBA00022723"/>
    </source>
</evidence>
<dbReference type="InterPro" id="IPR013087">
    <property type="entry name" value="Znf_C2H2_type"/>
</dbReference>
<feature type="compositionally biased region" description="Low complexity" evidence="8">
    <location>
        <begin position="142"/>
        <end position="154"/>
    </location>
</feature>
<evidence type="ECO:0000259" key="9">
    <source>
        <dbReference type="PROSITE" id="PS00028"/>
    </source>
</evidence>
<dbReference type="SMART" id="SM00355">
    <property type="entry name" value="ZnF_C2H2"/>
    <property type="match status" value="4"/>
</dbReference>
<evidence type="ECO:0000313" key="10">
    <source>
        <dbReference type="EMBL" id="TPX41633.1"/>
    </source>
</evidence>
<dbReference type="VEuPathDB" id="FungiDB:SeMB42_g05492"/>
<reference evidence="10 11" key="1">
    <citation type="journal article" date="2019" name="Sci. Rep.">
        <title>Comparative genomics of chytrid fungi reveal insights into the obligate biotrophic and pathogenic lifestyle of Synchytrium endobioticum.</title>
        <authorList>
            <person name="van de Vossenberg B.T.L.H."/>
            <person name="Warris S."/>
            <person name="Nguyen H.D.T."/>
            <person name="van Gent-Pelzer M.P.E."/>
            <person name="Joly D.L."/>
            <person name="van de Geest H.C."/>
            <person name="Bonants P.J.M."/>
            <person name="Smith D.S."/>
            <person name="Levesque C.A."/>
            <person name="van der Lee T.A.J."/>
        </authorList>
    </citation>
    <scope>NUCLEOTIDE SEQUENCE [LARGE SCALE GENOMIC DNA]</scope>
    <source>
        <strain evidence="10 11">MB42</strain>
    </source>
</reference>
<proteinExistence type="inferred from homology"/>
<name>A0A507CR62_9FUNG</name>
<gene>
    <name evidence="10" type="ORF">SeMB42_g05492</name>
</gene>
<dbReference type="InterPro" id="IPR040025">
    <property type="entry name" value="Znf622/Rei1/Reh1"/>
</dbReference>
<sequence>MAADTMSITSDTESVLTNPDVPVFNVAARTQLFTCVSCRVAFKSPEEQRDHHRTDWHRYNLKRKVADLPPVTAQGFADRVHAQQVKTREDETRQNATFECSICTKCYSTENAYTNHLQSKRHKELVLASGSTVHVPTVKLAPSSSDATASTTKACNDRQPPESSSDVTAMETYLPPQSEPDFQARLAKATTEAEVQAIWEAKVSSAPRLEESDCLFCFHKSADFESNMSHMTKAHSFFIPDMEYLPDISALIAYLAEKVSVHNICLYCNGRGRSFHSLEAVRKHMIDKGHTKIWYGHDDGGGEGVDVSEFYDFSSTWDDVDDEDAGWLDVEDEDASMGEGCDTVMEDGAGNDEGVNGESSSIITDNERTTMIYANARRLLRDSTKAGPKPYPDSYETNPELVLPSGRRAGHRSYNVYWKQSIPPTSPSSNKSVLQRLKQEYKLLGWNSANGNGVMGWDRKKMEAARKEVMARQAQARLQTRAYNDFKSRVGKIHNNQKHFRDANIYF</sequence>
<dbReference type="PROSITE" id="PS00028">
    <property type="entry name" value="ZINC_FINGER_C2H2_1"/>
    <property type="match status" value="2"/>
</dbReference>
<dbReference type="InterPro" id="IPR003604">
    <property type="entry name" value="Matrin/U1-like-C_Znf_C2H2"/>
</dbReference>
<dbReference type="Pfam" id="PF12756">
    <property type="entry name" value="zf-C2H2_2"/>
    <property type="match status" value="1"/>
</dbReference>
<keyword evidence="5" id="KW-0677">Repeat</keyword>
<dbReference type="PANTHER" id="PTHR13182:SF8">
    <property type="entry name" value="CYTOPLASMIC 60S SUBUNIT BIOGENESIS FACTOR ZNF622"/>
    <property type="match status" value="1"/>
</dbReference>
<feature type="region of interest" description="Disordered" evidence="8">
    <location>
        <begin position="142"/>
        <end position="167"/>
    </location>
</feature>
<dbReference type="Proteomes" id="UP000317494">
    <property type="component" value="Unassembled WGS sequence"/>
</dbReference>
<dbReference type="InterPro" id="IPR036236">
    <property type="entry name" value="Znf_C2H2_sf"/>
</dbReference>
<keyword evidence="3" id="KW-0690">Ribosome biogenesis</keyword>
<protein>
    <recommendedName>
        <fullName evidence="9">C2H2-type domain-containing protein</fullName>
    </recommendedName>
</protein>
<evidence type="ECO:0000256" key="1">
    <source>
        <dbReference type="ARBA" id="ARBA00004496"/>
    </source>
</evidence>
<dbReference type="GO" id="GO:0003676">
    <property type="term" value="F:nucleic acid binding"/>
    <property type="evidence" value="ECO:0007669"/>
    <property type="project" value="InterPro"/>
</dbReference>
<dbReference type="InterPro" id="IPR041661">
    <property type="entry name" value="ZN622/Rei1/Reh1_Znf-C2H2"/>
</dbReference>
<dbReference type="GO" id="GO:0042273">
    <property type="term" value="P:ribosomal large subunit biogenesis"/>
    <property type="evidence" value="ECO:0007669"/>
    <property type="project" value="TreeGrafter"/>
</dbReference>
<keyword evidence="2" id="KW-0963">Cytoplasm</keyword>
<dbReference type="GO" id="GO:0030687">
    <property type="term" value="C:preribosome, large subunit precursor"/>
    <property type="evidence" value="ECO:0007669"/>
    <property type="project" value="TreeGrafter"/>
</dbReference>
<evidence type="ECO:0000256" key="2">
    <source>
        <dbReference type="ARBA" id="ARBA00022490"/>
    </source>
</evidence>
<accession>A0A507CR62</accession>
<organism evidence="10 11">
    <name type="scientific">Synchytrium endobioticum</name>
    <dbReference type="NCBI Taxonomy" id="286115"/>
    <lineage>
        <taxon>Eukaryota</taxon>
        <taxon>Fungi</taxon>
        <taxon>Fungi incertae sedis</taxon>
        <taxon>Chytridiomycota</taxon>
        <taxon>Chytridiomycota incertae sedis</taxon>
        <taxon>Chytridiomycetes</taxon>
        <taxon>Synchytriales</taxon>
        <taxon>Synchytriaceae</taxon>
        <taxon>Synchytrium</taxon>
    </lineage>
</organism>
<keyword evidence="4" id="KW-0479">Metal-binding</keyword>
<dbReference type="SUPFAM" id="SSF57667">
    <property type="entry name" value="beta-beta-alpha zinc fingers"/>
    <property type="match status" value="2"/>
</dbReference>
<comment type="similarity">
    <text evidence="7">Belongs to the REI1 family.</text>
</comment>
<evidence type="ECO:0000256" key="6">
    <source>
        <dbReference type="ARBA" id="ARBA00022833"/>
    </source>
</evidence>
<keyword evidence="6" id="KW-0862">Zinc</keyword>
<dbReference type="GO" id="GO:0008270">
    <property type="term" value="F:zinc ion binding"/>
    <property type="evidence" value="ECO:0007669"/>
    <property type="project" value="InterPro"/>
</dbReference>
<comment type="subcellular location">
    <subcellularLocation>
        <location evidence="1">Cytoplasm</location>
    </subcellularLocation>
</comment>
<dbReference type="STRING" id="286115.A0A507CR62"/>
<dbReference type="GO" id="GO:0005737">
    <property type="term" value="C:cytoplasm"/>
    <property type="evidence" value="ECO:0007669"/>
    <property type="project" value="UniProtKB-SubCell"/>
</dbReference>
<evidence type="ECO:0000256" key="7">
    <source>
        <dbReference type="ARBA" id="ARBA00034126"/>
    </source>
</evidence>